<reference evidence="2" key="1">
    <citation type="submission" date="2018-03" db="EMBL/GenBank/DDBJ databases">
        <authorList>
            <person name="Sun L."/>
            <person name="Liu H."/>
            <person name="Chen W."/>
            <person name="Huang K."/>
            <person name="Liu W."/>
            <person name="Gao X."/>
        </authorList>
    </citation>
    <scope>NUCLEOTIDE SEQUENCE [LARGE SCALE GENOMIC DNA]</scope>
    <source>
        <strain evidence="2">SH9</strain>
    </source>
</reference>
<comment type="caution">
    <text evidence="1">The sequence shown here is derived from an EMBL/GenBank/DDBJ whole genome shotgun (WGS) entry which is preliminary data.</text>
</comment>
<accession>A0A2T1HMM6</accession>
<evidence type="ECO:0000313" key="1">
    <source>
        <dbReference type="EMBL" id="PSC02841.1"/>
    </source>
</evidence>
<proteinExistence type="predicted"/>
<dbReference type="EMBL" id="PVZS01000036">
    <property type="protein sequence ID" value="PSC02841.1"/>
    <property type="molecule type" value="Genomic_DNA"/>
</dbReference>
<organism evidence="1 2">
    <name type="scientific">Alsobacter soli</name>
    <dbReference type="NCBI Taxonomy" id="2109933"/>
    <lineage>
        <taxon>Bacteria</taxon>
        <taxon>Pseudomonadati</taxon>
        <taxon>Pseudomonadota</taxon>
        <taxon>Alphaproteobacteria</taxon>
        <taxon>Hyphomicrobiales</taxon>
        <taxon>Alsobacteraceae</taxon>
        <taxon>Alsobacter</taxon>
    </lineage>
</organism>
<sequence length="162" mass="18184">MRADNPFREAIAGATFSFTARPEPIAGDLRMSWGIGVLLLSLLYCRGKKGSFQKLQFLAHAVRTPEGREDVRSLLGGRIRSNEISVRVEPWLNRAVSYAHALGLVDVAKGRSVSLTEAGQKLARTLDADTEIFREERKFLAEVGRQLTEAQLDRVWRMEDVQ</sequence>
<keyword evidence="2" id="KW-1185">Reference proteome</keyword>
<dbReference type="AlphaFoldDB" id="A0A2T1HMM6"/>
<protein>
    <submittedName>
        <fullName evidence="1">Uncharacterized protein</fullName>
    </submittedName>
</protein>
<name>A0A2T1HMM6_9HYPH</name>
<gene>
    <name evidence="1" type="ORF">SLNSH_21830</name>
</gene>
<evidence type="ECO:0000313" key="2">
    <source>
        <dbReference type="Proteomes" id="UP000239772"/>
    </source>
</evidence>
<dbReference type="Proteomes" id="UP000239772">
    <property type="component" value="Unassembled WGS sequence"/>
</dbReference>